<accession>A0A1I0HIV2</accession>
<sequence length="47" mass="5546">MSDQTDKELAEAWKKKVDTEENQKIINSFLIEEDSLDTIDRQEGFKE</sequence>
<gene>
    <name evidence="1" type="ORF">SAMN05216389_13612</name>
</gene>
<keyword evidence="2" id="KW-1185">Reference proteome</keyword>
<organism evidence="1 2">
    <name type="scientific">Oceanobacillus limi</name>
    <dbReference type="NCBI Taxonomy" id="930131"/>
    <lineage>
        <taxon>Bacteria</taxon>
        <taxon>Bacillati</taxon>
        <taxon>Bacillota</taxon>
        <taxon>Bacilli</taxon>
        <taxon>Bacillales</taxon>
        <taxon>Bacillaceae</taxon>
        <taxon>Oceanobacillus</taxon>
    </lineage>
</organism>
<protein>
    <submittedName>
        <fullName evidence="1">Uncharacterized protein</fullName>
    </submittedName>
</protein>
<dbReference type="RefSeq" id="WP_170840866.1">
    <property type="nucleotide sequence ID" value="NZ_FOHE01000036.1"/>
</dbReference>
<name>A0A1I0HIV2_9BACI</name>
<dbReference type="Proteomes" id="UP000198618">
    <property type="component" value="Unassembled WGS sequence"/>
</dbReference>
<evidence type="ECO:0000313" key="2">
    <source>
        <dbReference type="Proteomes" id="UP000198618"/>
    </source>
</evidence>
<evidence type="ECO:0000313" key="1">
    <source>
        <dbReference type="EMBL" id="SET83768.1"/>
    </source>
</evidence>
<dbReference type="AlphaFoldDB" id="A0A1I0HIV2"/>
<dbReference type="EMBL" id="FOHE01000036">
    <property type="protein sequence ID" value="SET83768.1"/>
    <property type="molecule type" value="Genomic_DNA"/>
</dbReference>
<reference evidence="1 2" key="1">
    <citation type="submission" date="2016-10" db="EMBL/GenBank/DDBJ databases">
        <authorList>
            <person name="de Groot N.N."/>
        </authorList>
    </citation>
    <scope>NUCLEOTIDE SEQUENCE [LARGE SCALE GENOMIC DNA]</scope>
    <source>
        <strain evidence="1 2">IBRC-M 10780</strain>
    </source>
</reference>
<proteinExistence type="predicted"/>